<proteinExistence type="predicted"/>
<evidence type="ECO:0000256" key="1">
    <source>
        <dbReference type="SAM" id="MobiDB-lite"/>
    </source>
</evidence>
<dbReference type="OrthoDB" id="368909at2759"/>
<dbReference type="PANTHER" id="PTHR10701:SF5">
    <property type="entry name" value="N-ALPHA-ACETYLTRANSFERASE 38, NATC AUXILIARY SUBUNIT"/>
    <property type="match status" value="1"/>
</dbReference>
<name>A0A367LDA6_9HYPO</name>
<dbReference type="InterPro" id="IPR001163">
    <property type="entry name" value="Sm_dom_euk/arc"/>
</dbReference>
<protein>
    <recommendedName>
        <fullName evidence="2">Sm domain-containing protein</fullName>
    </recommendedName>
</protein>
<evidence type="ECO:0000313" key="3">
    <source>
        <dbReference type="EMBL" id="RCI12391.1"/>
    </source>
</evidence>
<dbReference type="InterPro" id="IPR010920">
    <property type="entry name" value="LSM_dom_sf"/>
</dbReference>
<dbReference type="InterPro" id="IPR034110">
    <property type="entry name" value="LSMD1_Sm"/>
</dbReference>
<dbReference type="AlphaFoldDB" id="A0A367LDA6"/>
<evidence type="ECO:0000313" key="4">
    <source>
        <dbReference type="Proteomes" id="UP000253664"/>
    </source>
</evidence>
<keyword evidence="4" id="KW-1185">Reference proteome</keyword>
<feature type="domain" description="Sm" evidence="2">
    <location>
        <begin position="39"/>
        <end position="120"/>
    </location>
</feature>
<accession>A0A367LDA6</accession>
<gene>
    <name evidence="3" type="ORF">L249_1295</name>
</gene>
<dbReference type="CDD" id="cd06168">
    <property type="entry name" value="LSMD1"/>
    <property type="match status" value="1"/>
</dbReference>
<dbReference type="Proteomes" id="UP000253664">
    <property type="component" value="Unassembled WGS sequence"/>
</dbReference>
<dbReference type="STRING" id="1330021.A0A367LDA6"/>
<dbReference type="Pfam" id="PF01423">
    <property type="entry name" value="LSM"/>
    <property type="match status" value="1"/>
</dbReference>
<dbReference type="SMART" id="SM00651">
    <property type="entry name" value="Sm"/>
    <property type="match status" value="1"/>
</dbReference>
<reference evidence="3 4" key="1">
    <citation type="journal article" date="2015" name="BMC Genomics">
        <title>Insights from the genome of Ophiocordyceps polyrhachis-furcata to pathogenicity and host specificity in insect fungi.</title>
        <authorList>
            <person name="Wichadakul D."/>
            <person name="Kobmoo N."/>
            <person name="Ingsriswang S."/>
            <person name="Tangphatsornruang S."/>
            <person name="Chantasingh D."/>
            <person name="Luangsa-ard J.J."/>
            <person name="Eurwilaichitr L."/>
        </authorList>
    </citation>
    <scope>NUCLEOTIDE SEQUENCE [LARGE SCALE GENOMIC DNA]</scope>
    <source>
        <strain evidence="3 4">BCC 54312</strain>
    </source>
</reference>
<dbReference type="GO" id="GO:0031417">
    <property type="term" value="C:NatC complex"/>
    <property type="evidence" value="ECO:0007669"/>
    <property type="project" value="InterPro"/>
</dbReference>
<feature type="region of interest" description="Disordered" evidence="1">
    <location>
        <begin position="126"/>
        <end position="145"/>
    </location>
</feature>
<dbReference type="PANTHER" id="PTHR10701">
    <property type="entry name" value="SMALL NUCLEAR RIBONUCLEOPROTEIN-ASSOCIATED PROTEIN B AND N"/>
    <property type="match status" value="1"/>
</dbReference>
<comment type="caution">
    <text evidence="3">The sequence shown here is derived from an EMBL/GenBank/DDBJ whole genome shotgun (WGS) entry which is preliminary data.</text>
</comment>
<organism evidence="3 4">
    <name type="scientific">Ophiocordyceps polyrhachis-furcata BCC 54312</name>
    <dbReference type="NCBI Taxonomy" id="1330021"/>
    <lineage>
        <taxon>Eukaryota</taxon>
        <taxon>Fungi</taxon>
        <taxon>Dikarya</taxon>
        <taxon>Ascomycota</taxon>
        <taxon>Pezizomycotina</taxon>
        <taxon>Sordariomycetes</taxon>
        <taxon>Hypocreomycetidae</taxon>
        <taxon>Hypocreales</taxon>
        <taxon>Ophiocordycipitaceae</taxon>
        <taxon>Ophiocordyceps</taxon>
    </lineage>
</organism>
<sequence>MTSPTGNTRKKKNLPSCLSSSQQTKVLDGLAMDHGDARAYLTSLLNKNLRITTTDGRLFWGAFKCTDANQNIVLSHTYEYRKASGADPLSLEHSLRMDVAAARYLGLVVVPGEHIVRMELEQFVSQMRQKPPSRLPESGQETMST</sequence>
<dbReference type="InterPro" id="IPR050914">
    <property type="entry name" value="snRNP_SmB/NAA38-like"/>
</dbReference>
<dbReference type="SUPFAM" id="SSF50182">
    <property type="entry name" value="Sm-like ribonucleoproteins"/>
    <property type="match status" value="1"/>
</dbReference>
<evidence type="ECO:0000259" key="2">
    <source>
        <dbReference type="SMART" id="SM00651"/>
    </source>
</evidence>
<dbReference type="Gene3D" id="2.30.30.100">
    <property type="match status" value="1"/>
</dbReference>
<dbReference type="EMBL" id="LKCN02000007">
    <property type="protein sequence ID" value="RCI12391.1"/>
    <property type="molecule type" value="Genomic_DNA"/>
</dbReference>